<dbReference type="GO" id="GO:0004364">
    <property type="term" value="F:glutathione transferase activity"/>
    <property type="evidence" value="ECO:0007669"/>
    <property type="project" value="TreeGrafter"/>
</dbReference>
<evidence type="ECO:0000256" key="2">
    <source>
        <dbReference type="ARBA" id="ARBA00022692"/>
    </source>
</evidence>
<dbReference type="GO" id="GO:0016020">
    <property type="term" value="C:membrane"/>
    <property type="evidence" value="ECO:0007669"/>
    <property type="project" value="UniProtKB-SubCell"/>
</dbReference>
<evidence type="ECO:0008006" key="8">
    <source>
        <dbReference type="Google" id="ProtNLM"/>
    </source>
</evidence>
<dbReference type="InterPro" id="IPR001129">
    <property type="entry name" value="Membr-assoc_MAPEG"/>
</dbReference>
<dbReference type="GO" id="GO:0005783">
    <property type="term" value="C:endoplasmic reticulum"/>
    <property type="evidence" value="ECO:0007669"/>
    <property type="project" value="TreeGrafter"/>
</dbReference>
<keyword evidence="7" id="KW-1185">Reference proteome</keyword>
<sequence>MVSITITPEYGYVGAALVSTFYVTIFQMITVGRARKAAGIKYPQLYAEKAEVEASEAARIFNCAQRAHANTLEQLPMAVVATVVASAKYPTYAAAALALWSVGRIFYTLGYTTGKPEKRNNSITRVGSFAGSVLLLGATYTSLQIALGW</sequence>
<dbReference type="GO" id="GO:0004602">
    <property type="term" value="F:glutathione peroxidase activity"/>
    <property type="evidence" value="ECO:0007669"/>
    <property type="project" value="TreeGrafter"/>
</dbReference>
<name>A0A4S4MRU6_9APHY</name>
<dbReference type="Pfam" id="PF01124">
    <property type="entry name" value="MAPEG"/>
    <property type="match status" value="1"/>
</dbReference>
<organism evidence="6 7">
    <name type="scientific">Antrodiella citrinella</name>
    <dbReference type="NCBI Taxonomy" id="2447956"/>
    <lineage>
        <taxon>Eukaryota</taxon>
        <taxon>Fungi</taxon>
        <taxon>Dikarya</taxon>
        <taxon>Basidiomycota</taxon>
        <taxon>Agaricomycotina</taxon>
        <taxon>Agaricomycetes</taxon>
        <taxon>Polyporales</taxon>
        <taxon>Steccherinaceae</taxon>
        <taxon>Antrodiella</taxon>
    </lineage>
</organism>
<comment type="subcellular location">
    <subcellularLocation>
        <location evidence="1">Membrane</location>
        <topology evidence="1">Multi-pass membrane protein</topology>
    </subcellularLocation>
</comment>
<proteinExistence type="predicted"/>
<dbReference type="InterPro" id="IPR050997">
    <property type="entry name" value="MAPEG"/>
</dbReference>
<evidence type="ECO:0000256" key="3">
    <source>
        <dbReference type="ARBA" id="ARBA00022989"/>
    </source>
</evidence>
<dbReference type="PANTHER" id="PTHR10250:SF26">
    <property type="entry name" value="GLUTATHIONE S-TRANSFERASE 3, MITOCHONDRIAL"/>
    <property type="match status" value="1"/>
</dbReference>
<reference evidence="6 7" key="1">
    <citation type="submission" date="2019-02" db="EMBL/GenBank/DDBJ databases">
        <title>Genome sequencing of the rare red list fungi Antrodiella citrinella (Flaviporus citrinellus).</title>
        <authorList>
            <person name="Buettner E."/>
            <person name="Kellner H."/>
        </authorList>
    </citation>
    <scope>NUCLEOTIDE SEQUENCE [LARGE SCALE GENOMIC DNA]</scope>
    <source>
        <strain evidence="6 7">DSM 108506</strain>
    </source>
</reference>
<dbReference type="Proteomes" id="UP000308730">
    <property type="component" value="Unassembled WGS sequence"/>
</dbReference>
<dbReference type="SUPFAM" id="SSF161084">
    <property type="entry name" value="MAPEG domain-like"/>
    <property type="match status" value="1"/>
</dbReference>
<accession>A0A4S4MRU6</accession>
<keyword evidence="2 5" id="KW-0812">Transmembrane</keyword>
<keyword evidence="4 5" id="KW-0472">Membrane</keyword>
<evidence type="ECO:0000313" key="6">
    <source>
        <dbReference type="EMBL" id="THH28018.1"/>
    </source>
</evidence>
<gene>
    <name evidence="6" type="ORF">EUX98_g6174</name>
</gene>
<dbReference type="PANTHER" id="PTHR10250">
    <property type="entry name" value="MICROSOMAL GLUTATHIONE S-TRANSFERASE"/>
    <property type="match status" value="1"/>
</dbReference>
<comment type="caution">
    <text evidence="6">The sequence shown here is derived from an EMBL/GenBank/DDBJ whole genome shotgun (WGS) entry which is preliminary data.</text>
</comment>
<evidence type="ECO:0000313" key="7">
    <source>
        <dbReference type="Proteomes" id="UP000308730"/>
    </source>
</evidence>
<dbReference type="InterPro" id="IPR023352">
    <property type="entry name" value="MAPEG-like_dom_sf"/>
</dbReference>
<feature type="transmembrane region" description="Helical" evidence="5">
    <location>
        <begin position="12"/>
        <end position="31"/>
    </location>
</feature>
<dbReference type="GO" id="GO:0005635">
    <property type="term" value="C:nuclear envelope"/>
    <property type="evidence" value="ECO:0007669"/>
    <property type="project" value="TreeGrafter"/>
</dbReference>
<feature type="transmembrane region" description="Helical" evidence="5">
    <location>
        <begin position="126"/>
        <end position="147"/>
    </location>
</feature>
<dbReference type="EMBL" id="SGPM01000208">
    <property type="protein sequence ID" value="THH28018.1"/>
    <property type="molecule type" value="Genomic_DNA"/>
</dbReference>
<evidence type="ECO:0000256" key="4">
    <source>
        <dbReference type="ARBA" id="ARBA00023136"/>
    </source>
</evidence>
<protein>
    <recommendedName>
        <fullName evidence="8">Membrane-associated proteins in eicosanoid and glutathione metabolism</fullName>
    </recommendedName>
</protein>
<dbReference type="OrthoDB" id="410651at2759"/>
<dbReference type="AlphaFoldDB" id="A0A4S4MRU6"/>
<dbReference type="Gene3D" id="1.20.120.550">
    <property type="entry name" value="Membrane associated eicosanoid/glutathione metabolism-like domain"/>
    <property type="match status" value="1"/>
</dbReference>
<keyword evidence="3 5" id="KW-1133">Transmembrane helix</keyword>
<evidence type="ECO:0000256" key="1">
    <source>
        <dbReference type="ARBA" id="ARBA00004141"/>
    </source>
</evidence>
<evidence type="ECO:0000256" key="5">
    <source>
        <dbReference type="SAM" id="Phobius"/>
    </source>
</evidence>